<keyword evidence="1" id="KW-1133">Transmembrane helix</keyword>
<name>A0A495PYL4_9FLAO</name>
<feature type="transmembrane region" description="Helical" evidence="1">
    <location>
        <begin position="7"/>
        <end position="28"/>
    </location>
</feature>
<feature type="transmembrane region" description="Helical" evidence="1">
    <location>
        <begin position="130"/>
        <end position="148"/>
    </location>
</feature>
<keyword evidence="1" id="KW-0812">Transmembrane</keyword>
<protein>
    <recommendedName>
        <fullName evidence="4">PAP2 superfamily protein</fullName>
    </recommendedName>
</protein>
<comment type="caution">
    <text evidence="2">The sequence shown here is derived from an EMBL/GenBank/DDBJ whole genome shotgun (WGS) entry which is preliminary data.</text>
</comment>
<feature type="transmembrane region" description="Helical" evidence="1">
    <location>
        <begin position="81"/>
        <end position="99"/>
    </location>
</feature>
<evidence type="ECO:0000313" key="2">
    <source>
        <dbReference type="EMBL" id="RKS55817.1"/>
    </source>
</evidence>
<accession>A0A495PYL4</accession>
<dbReference type="AlphaFoldDB" id="A0A495PYL4"/>
<evidence type="ECO:0000313" key="3">
    <source>
        <dbReference type="Proteomes" id="UP000276282"/>
    </source>
</evidence>
<feature type="transmembrane region" description="Helical" evidence="1">
    <location>
        <begin position="154"/>
        <end position="172"/>
    </location>
</feature>
<proteinExistence type="predicted"/>
<feature type="transmembrane region" description="Helical" evidence="1">
    <location>
        <begin position="40"/>
        <end position="60"/>
    </location>
</feature>
<dbReference type="EMBL" id="RBLG01000001">
    <property type="protein sequence ID" value="RKS55817.1"/>
    <property type="molecule type" value="Genomic_DNA"/>
</dbReference>
<reference evidence="2 3" key="1">
    <citation type="submission" date="2018-10" db="EMBL/GenBank/DDBJ databases">
        <title>Genomic Encyclopedia of Archaeal and Bacterial Type Strains, Phase II (KMG-II): from individual species to whole genera.</title>
        <authorList>
            <person name="Goeker M."/>
        </authorList>
    </citation>
    <scope>NUCLEOTIDE SEQUENCE [LARGE SCALE GENOMIC DNA]</scope>
    <source>
        <strain evidence="2 3">DSM 19839</strain>
    </source>
</reference>
<organism evidence="2 3">
    <name type="scientific">Gillisia mitskevichiae</name>
    <dbReference type="NCBI Taxonomy" id="270921"/>
    <lineage>
        <taxon>Bacteria</taxon>
        <taxon>Pseudomonadati</taxon>
        <taxon>Bacteroidota</taxon>
        <taxon>Flavobacteriia</taxon>
        <taxon>Flavobacteriales</taxon>
        <taxon>Flavobacteriaceae</taxon>
        <taxon>Gillisia</taxon>
    </lineage>
</organism>
<evidence type="ECO:0008006" key="4">
    <source>
        <dbReference type="Google" id="ProtNLM"/>
    </source>
</evidence>
<gene>
    <name evidence="2" type="ORF">BC962_0789</name>
</gene>
<keyword evidence="1" id="KW-0472">Membrane</keyword>
<dbReference type="RefSeq" id="WP_121344572.1">
    <property type="nucleotide sequence ID" value="NZ_RBLG01000001.1"/>
</dbReference>
<dbReference type="Proteomes" id="UP000276282">
    <property type="component" value="Unassembled WGS sequence"/>
</dbReference>
<feature type="transmembrane region" description="Helical" evidence="1">
    <location>
        <begin position="105"/>
        <end position="123"/>
    </location>
</feature>
<keyword evidence="3" id="KW-1185">Reference proteome</keyword>
<evidence type="ECO:0000256" key="1">
    <source>
        <dbReference type="SAM" id="Phobius"/>
    </source>
</evidence>
<sequence>MKFLIKSASYIFHPLWMPFTGSLFYFLVTPRFFPLALIQAKLLAIAITTLFIPVVFYFLLKNLGKAESVFLKDVNQRRWPLFFYSLLIGLNLYQILNIYNYPSLYYFFVGILFSILTAFILALLRVKISLHMLGLSGIFIFVLSLSIYYRLNLIYVIAFLIAAMGLTATSRLHYKAHTWIELFLGFFIGLLPQLIVLNYWL</sequence>
<feature type="transmembrane region" description="Helical" evidence="1">
    <location>
        <begin position="179"/>
        <end position="200"/>
    </location>
</feature>
<dbReference type="OrthoDB" id="9786064at2"/>